<dbReference type="InterPro" id="IPR057271">
    <property type="entry name" value="YagK_YfjJ_C"/>
</dbReference>
<dbReference type="EMBL" id="JBAKAZ010000035">
    <property type="protein sequence ID" value="MEL0629961.1"/>
    <property type="molecule type" value="Genomic_DNA"/>
</dbReference>
<dbReference type="Proteomes" id="UP001369082">
    <property type="component" value="Unassembled WGS sequence"/>
</dbReference>
<sequence length="197" mass="23447">MSKYKSESPIFKSNKKLFSVNAGKGKPIFTKQMGKIINQIENSLTWYKRLFVVVFDLRVKVFTLDNKYMKKLLSKLRFYIKQYYKIEKFGYSWCREQYRARTQHYHMALMLDGAKIKYPHKLLNTIQEIWNEITNGGHLFTPKNCYYIIHREVKLVDDNTKEKAIYRISYQAKVKSKEKNTVKANDYGTSQVKAKPT</sequence>
<name>A0ABU9GRS0_9GAMM</name>
<gene>
    <name evidence="2" type="ORF">V6256_10125</name>
</gene>
<evidence type="ECO:0000259" key="1">
    <source>
        <dbReference type="Pfam" id="PF11726"/>
    </source>
</evidence>
<protein>
    <submittedName>
        <fullName evidence="2">Inovirus-type Gp2 protein</fullName>
    </submittedName>
</protein>
<keyword evidence="3" id="KW-1185">Reference proteome</keyword>
<proteinExistence type="predicted"/>
<comment type="caution">
    <text evidence="2">The sequence shown here is derived from an EMBL/GenBank/DDBJ whole genome shotgun (WGS) entry which is preliminary data.</text>
</comment>
<reference evidence="2 3" key="1">
    <citation type="submission" date="2024-02" db="EMBL/GenBank/DDBJ databases">
        <title>Bacteria isolated from the canopy kelp, Nereocystis luetkeana.</title>
        <authorList>
            <person name="Pfister C.A."/>
            <person name="Younker I.T."/>
            <person name="Light S.H."/>
        </authorList>
    </citation>
    <scope>NUCLEOTIDE SEQUENCE [LARGE SCALE GENOMIC DNA]</scope>
    <source>
        <strain evidence="2 3">TI.1.05</strain>
    </source>
</reference>
<dbReference type="Pfam" id="PF11726">
    <property type="entry name" value="YagK_YfjJ_C"/>
    <property type="match status" value="1"/>
</dbReference>
<accession>A0ABU9GRS0</accession>
<organism evidence="2 3">
    <name type="scientific">Psychromonas aquatilis</name>
    <dbReference type="NCBI Taxonomy" id="2005072"/>
    <lineage>
        <taxon>Bacteria</taxon>
        <taxon>Pseudomonadati</taxon>
        <taxon>Pseudomonadota</taxon>
        <taxon>Gammaproteobacteria</taxon>
        <taxon>Alteromonadales</taxon>
        <taxon>Psychromonadaceae</taxon>
        <taxon>Psychromonas</taxon>
    </lineage>
</organism>
<dbReference type="RefSeq" id="WP_341598094.1">
    <property type="nucleotide sequence ID" value="NZ_JBAKAZ010000035.1"/>
</dbReference>
<evidence type="ECO:0000313" key="3">
    <source>
        <dbReference type="Proteomes" id="UP001369082"/>
    </source>
</evidence>
<evidence type="ECO:0000313" key="2">
    <source>
        <dbReference type="EMBL" id="MEL0629961.1"/>
    </source>
</evidence>
<feature type="domain" description="YagK/YfjJ C-terminal" evidence="1">
    <location>
        <begin position="45"/>
        <end position="189"/>
    </location>
</feature>